<dbReference type="SUPFAM" id="SSF52833">
    <property type="entry name" value="Thioredoxin-like"/>
    <property type="match status" value="1"/>
</dbReference>
<sequence>MGSSTIPSTFLKNIAQNGIGRHVCQLQRLTLSLCKSHPSSAAARKFVEDDLLDFTKGNPGIVFYVKPRRHRAPVLTAEFLNGYKEMIDLTRCTKEEIAQWIGLMRGRSGVQIMRIRKDWHTDTPSIQGMWNPFMFKDTKLNVTDKMDKSLSEYISKYKSASQKLIEMKKLQKQQKELEQPLKESTRVIQEKKKAASH</sequence>
<organism evidence="9 11">
    <name type="scientific">Dreissena polymorpha</name>
    <name type="common">Zebra mussel</name>
    <name type="synonym">Mytilus polymorpha</name>
    <dbReference type="NCBI Taxonomy" id="45954"/>
    <lineage>
        <taxon>Eukaryota</taxon>
        <taxon>Metazoa</taxon>
        <taxon>Spiralia</taxon>
        <taxon>Lophotrochozoa</taxon>
        <taxon>Mollusca</taxon>
        <taxon>Bivalvia</taxon>
        <taxon>Autobranchia</taxon>
        <taxon>Heteroconchia</taxon>
        <taxon>Euheterodonta</taxon>
        <taxon>Imparidentia</taxon>
        <taxon>Neoheterodontei</taxon>
        <taxon>Myida</taxon>
        <taxon>Dreissenoidea</taxon>
        <taxon>Dreissenidae</taxon>
        <taxon>Dreissena</taxon>
    </lineage>
</organism>
<keyword evidence="5" id="KW-0687">Ribonucleoprotein</keyword>
<dbReference type="PANTHER" id="PTHR21396">
    <property type="entry name" value="39S RIBOSOMAL PROTEIN L43"/>
    <property type="match status" value="1"/>
</dbReference>
<comment type="similarity">
    <text evidence="2">Belongs to the mitochondrion-specific ribosomal protein mL43 family.</text>
</comment>
<evidence type="ECO:0000256" key="3">
    <source>
        <dbReference type="ARBA" id="ARBA00022980"/>
    </source>
</evidence>
<dbReference type="SMART" id="SM00916">
    <property type="entry name" value="L51_S25_CI-B8"/>
    <property type="match status" value="1"/>
</dbReference>
<feature type="region of interest" description="Disordered" evidence="7">
    <location>
        <begin position="175"/>
        <end position="197"/>
    </location>
</feature>
<protein>
    <recommendedName>
        <fullName evidence="6">Large ribosomal subunit protein mL43</fullName>
    </recommendedName>
</protein>
<evidence type="ECO:0000256" key="5">
    <source>
        <dbReference type="ARBA" id="ARBA00023274"/>
    </source>
</evidence>
<keyword evidence="3" id="KW-0689">Ribosomal protein</keyword>
<dbReference type="OrthoDB" id="88at2759"/>
<dbReference type="Gene3D" id="3.40.30.10">
    <property type="entry name" value="Glutaredoxin"/>
    <property type="match status" value="1"/>
</dbReference>
<dbReference type="InterPro" id="IPR036249">
    <property type="entry name" value="Thioredoxin-like_sf"/>
</dbReference>
<dbReference type="AlphaFoldDB" id="A0A9D3YR43"/>
<comment type="caution">
    <text evidence="9">The sequence shown here is derived from an EMBL/GenBank/DDBJ whole genome shotgun (WGS) entry which is preliminary data.</text>
</comment>
<evidence type="ECO:0000256" key="4">
    <source>
        <dbReference type="ARBA" id="ARBA00023128"/>
    </source>
</evidence>
<dbReference type="GO" id="GO:0003735">
    <property type="term" value="F:structural constituent of ribosome"/>
    <property type="evidence" value="ECO:0007669"/>
    <property type="project" value="InterPro"/>
</dbReference>
<keyword evidence="11" id="KW-1185">Reference proteome</keyword>
<dbReference type="EMBL" id="JAIWYP010000015">
    <property type="protein sequence ID" value="KAH3705517.1"/>
    <property type="molecule type" value="Genomic_DNA"/>
</dbReference>
<proteinExistence type="inferred from homology"/>
<dbReference type="InterPro" id="IPR007741">
    <property type="entry name" value="Ribosomal_mL43/mS25/NADH_DH"/>
</dbReference>
<evidence type="ECO:0000256" key="6">
    <source>
        <dbReference type="ARBA" id="ARBA00035188"/>
    </source>
</evidence>
<dbReference type="GO" id="GO:0005762">
    <property type="term" value="C:mitochondrial large ribosomal subunit"/>
    <property type="evidence" value="ECO:0007669"/>
    <property type="project" value="TreeGrafter"/>
</dbReference>
<evidence type="ECO:0000313" key="11">
    <source>
        <dbReference type="Proteomes" id="UP000828390"/>
    </source>
</evidence>
<keyword evidence="4" id="KW-0496">Mitochondrion</keyword>
<name>A0A9D3YR43_DREPO</name>
<evidence type="ECO:0000313" key="9">
    <source>
        <dbReference type="EMBL" id="KAH3705494.1"/>
    </source>
</evidence>
<dbReference type="InterPro" id="IPR039927">
    <property type="entry name" value="Ribosomal_mL43"/>
</dbReference>
<feature type="domain" description="Ribosomal protein/NADH dehydrogenase" evidence="8">
    <location>
        <begin position="35"/>
        <end position="108"/>
    </location>
</feature>
<dbReference type="Proteomes" id="UP000828390">
    <property type="component" value="Unassembled WGS sequence"/>
</dbReference>
<dbReference type="GO" id="GO:0032543">
    <property type="term" value="P:mitochondrial translation"/>
    <property type="evidence" value="ECO:0007669"/>
    <property type="project" value="InterPro"/>
</dbReference>
<evidence type="ECO:0000313" key="10">
    <source>
        <dbReference type="EMBL" id="KAH3705517.1"/>
    </source>
</evidence>
<evidence type="ECO:0000259" key="8">
    <source>
        <dbReference type="SMART" id="SM00916"/>
    </source>
</evidence>
<dbReference type="EMBL" id="JAIWYP010000015">
    <property type="protein sequence ID" value="KAH3705494.1"/>
    <property type="molecule type" value="Genomic_DNA"/>
</dbReference>
<evidence type="ECO:0000256" key="2">
    <source>
        <dbReference type="ARBA" id="ARBA00006073"/>
    </source>
</evidence>
<comment type="subcellular location">
    <subcellularLocation>
        <location evidence="1">Mitochondrion</location>
    </subcellularLocation>
</comment>
<dbReference type="Pfam" id="PF05047">
    <property type="entry name" value="L51_S25_CI-B8"/>
    <property type="match status" value="1"/>
</dbReference>
<gene>
    <name evidence="9" type="ORF">DPMN_080569</name>
    <name evidence="10" type="ORF">DPMN_080593</name>
</gene>
<dbReference type="PANTHER" id="PTHR21396:SF2">
    <property type="entry name" value="LARGE RIBOSOMAL SUBUNIT PROTEIN ML43"/>
    <property type="match status" value="1"/>
</dbReference>
<reference evidence="9" key="2">
    <citation type="submission" date="2020-11" db="EMBL/GenBank/DDBJ databases">
        <authorList>
            <person name="McCartney M.A."/>
            <person name="Auch B."/>
            <person name="Kono T."/>
            <person name="Mallez S."/>
            <person name="Becker A."/>
            <person name="Gohl D.M."/>
            <person name="Silverstein K.A.T."/>
            <person name="Koren S."/>
            <person name="Bechman K.B."/>
            <person name="Herman A."/>
            <person name="Abrahante J.E."/>
            <person name="Garbe J."/>
        </authorList>
    </citation>
    <scope>NUCLEOTIDE SEQUENCE</scope>
    <source>
        <strain evidence="9">Duluth1</strain>
        <tissue evidence="9">Whole animal</tissue>
    </source>
</reference>
<accession>A0A9D3YR43</accession>
<evidence type="ECO:0000256" key="7">
    <source>
        <dbReference type="SAM" id="MobiDB-lite"/>
    </source>
</evidence>
<evidence type="ECO:0000256" key="1">
    <source>
        <dbReference type="ARBA" id="ARBA00004173"/>
    </source>
</evidence>
<reference evidence="9" key="1">
    <citation type="journal article" date="2019" name="bioRxiv">
        <title>The Genome of the Zebra Mussel, Dreissena polymorpha: A Resource for Invasive Species Research.</title>
        <authorList>
            <person name="McCartney M.A."/>
            <person name="Auch B."/>
            <person name="Kono T."/>
            <person name="Mallez S."/>
            <person name="Zhang Y."/>
            <person name="Obille A."/>
            <person name="Becker A."/>
            <person name="Abrahante J.E."/>
            <person name="Garbe J."/>
            <person name="Badalamenti J.P."/>
            <person name="Herman A."/>
            <person name="Mangelson H."/>
            <person name="Liachko I."/>
            <person name="Sullivan S."/>
            <person name="Sone E.D."/>
            <person name="Koren S."/>
            <person name="Silverstein K.A.T."/>
            <person name="Beckman K.B."/>
            <person name="Gohl D.M."/>
        </authorList>
    </citation>
    <scope>NUCLEOTIDE SEQUENCE</scope>
    <source>
        <strain evidence="9">Duluth1</strain>
        <tissue evidence="9">Whole animal</tissue>
    </source>
</reference>